<evidence type="ECO:0000313" key="3">
    <source>
        <dbReference type="EMBL" id="KAL0009277.1"/>
    </source>
</evidence>
<name>A0AAW2DF54_9ROSI</name>
<evidence type="ECO:0000256" key="2">
    <source>
        <dbReference type="SAM" id="Phobius"/>
    </source>
</evidence>
<feature type="region of interest" description="Disordered" evidence="1">
    <location>
        <begin position="90"/>
        <end position="113"/>
    </location>
</feature>
<keyword evidence="4" id="KW-1185">Reference proteome</keyword>
<keyword evidence="2" id="KW-0812">Transmembrane</keyword>
<reference evidence="3 4" key="1">
    <citation type="submission" date="2024-01" db="EMBL/GenBank/DDBJ databases">
        <title>A telomere-to-telomere, gap-free genome of sweet tea (Lithocarpus litseifolius).</title>
        <authorList>
            <person name="Zhou J."/>
        </authorList>
    </citation>
    <scope>NUCLEOTIDE SEQUENCE [LARGE SCALE GENOMIC DNA]</scope>
    <source>
        <strain evidence="3">Zhou-2022a</strain>
        <tissue evidence="3">Leaf</tissue>
    </source>
</reference>
<accession>A0AAW2DF54</accession>
<protein>
    <submittedName>
        <fullName evidence="3">Uncharacterized protein</fullName>
    </submittedName>
</protein>
<sequence>MWKISEDWLNPGCITSYEVVDAQRDLDNSMLVIEGTKIMRSHNECDEAGPSGESSSNDVPHLKRNQTYIKDVLFIITLIAWFILLRWSRTGQGQKSVESVKRPSEKENATRVQ</sequence>
<gene>
    <name evidence="3" type="ORF">SO802_010779</name>
</gene>
<proteinExistence type="predicted"/>
<feature type="transmembrane region" description="Helical" evidence="2">
    <location>
        <begin position="68"/>
        <end position="85"/>
    </location>
</feature>
<dbReference type="EMBL" id="JAZDWU010000003">
    <property type="protein sequence ID" value="KAL0009277.1"/>
    <property type="molecule type" value="Genomic_DNA"/>
</dbReference>
<comment type="caution">
    <text evidence="3">The sequence shown here is derived from an EMBL/GenBank/DDBJ whole genome shotgun (WGS) entry which is preliminary data.</text>
</comment>
<organism evidence="3 4">
    <name type="scientific">Lithocarpus litseifolius</name>
    <dbReference type="NCBI Taxonomy" id="425828"/>
    <lineage>
        <taxon>Eukaryota</taxon>
        <taxon>Viridiplantae</taxon>
        <taxon>Streptophyta</taxon>
        <taxon>Embryophyta</taxon>
        <taxon>Tracheophyta</taxon>
        <taxon>Spermatophyta</taxon>
        <taxon>Magnoliopsida</taxon>
        <taxon>eudicotyledons</taxon>
        <taxon>Gunneridae</taxon>
        <taxon>Pentapetalae</taxon>
        <taxon>rosids</taxon>
        <taxon>fabids</taxon>
        <taxon>Fagales</taxon>
        <taxon>Fagaceae</taxon>
        <taxon>Lithocarpus</taxon>
    </lineage>
</organism>
<feature type="compositionally biased region" description="Basic and acidic residues" evidence="1">
    <location>
        <begin position="98"/>
        <end position="113"/>
    </location>
</feature>
<keyword evidence="2" id="KW-1133">Transmembrane helix</keyword>
<dbReference type="Proteomes" id="UP001459277">
    <property type="component" value="Unassembled WGS sequence"/>
</dbReference>
<dbReference type="AlphaFoldDB" id="A0AAW2DF54"/>
<evidence type="ECO:0000256" key="1">
    <source>
        <dbReference type="SAM" id="MobiDB-lite"/>
    </source>
</evidence>
<evidence type="ECO:0000313" key="4">
    <source>
        <dbReference type="Proteomes" id="UP001459277"/>
    </source>
</evidence>
<keyword evidence="2" id="KW-0472">Membrane</keyword>